<sequence length="587" mass="64441">MGSSQRRAKRGRKHHSPAKKAAIARCNEVRHSASKPENKENLPQVGVSTRQRKSLSSELKKTRKLVASLSANLEHVTDERDAYRSTTIAKSEEIVQLQARVKTLQSLARVKHALARAREKARDLEDACARAERAEALATKRDAQTRTDAEAAIVRVSTENHTLKTRLSQALRLVRGLQRQCKRFPDALKAAVERAKTCPAVFKLKKKGVYTPHACALARVLIRCGCSQRRAGEVVQLVGKALGISVIGRMSPHTIRRIILEGGFVSDQQTAFEILHGKAFTISSDATSNRHVDYISRFAAMRVPVYKRPLLDLHPPSNLPSSLPTLASHSSSTSMPSNRFLGAESTLDHTSERQVASWKGKFRHVADAYNSSPMAHRNRNTLTVEECLVKLKGVGGDHAADQLKTTRLLQEEKQGATYHVLAQKHLQLDAAAVTGSSSAASRLTSEATSDAIRQAGGVAAWDMLSSEERDLRYAESLHQRTVSLGKQVYDTLPGEERRALGLFLRLGCAMHKDLNSFKGGNMAMMAEWSACDLAPPILLANKDNAATLRDVDTEALAVLLPSEMPLEGLSAAELRALTGFRHPLVER</sequence>
<gene>
    <name evidence="3" type="ORF">K466DRAFT_639840</name>
</gene>
<feature type="coiled-coil region" evidence="1">
    <location>
        <begin position="107"/>
        <end position="141"/>
    </location>
</feature>
<proteinExistence type="predicted"/>
<feature type="compositionally biased region" description="Basic and acidic residues" evidence="2">
    <location>
        <begin position="27"/>
        <end position="40"/>
    </location>
</feature>
<evidence type="ECO:0000313" key="3">
    <source>
        <dbReference type="EMBL" id="TFK79693.1"/>
    </source>
</evidence>
<keyword evidence="1" id="KW-0175">Coiled coil</keyword>
<feature type="region of interest" description="Disordered" evidence="2">
    <location>
        <begin position="1"/>
        <end position="58"/>
    </location>
</feature>
<organism evidence="3 4">
    <name type="scientific">Polyporus arcularius HHB13444</name>
    <dbReference type="NCBI Taxonomy" id="1314778"/>
    <lineage>
        <taxon>Eukaryota</taxon>
        <taxon>Fungi</taxon>
        <taxon>Dikarya</taxon>
        <taxon>Basidiomycota</taxon>
        <taxon>Agaricomycotina</taxon>
        <taxon>Agaricomycetes</taxon>
        <taxon>Polyporales</taxon>
        <taxon>Polyporaceae</taxon>
        <taxon>Polyporus</taxon>
    </lineage>
</organism>
<dbReference type="InParanoid" id="A0A5C3P1U1"/>
<protein>
    <submittedName>
        <fullName evidence="3">Uncharacterized protein</fullName>
    </submittedName>
</protein>
<keyword evidence="4" id="KW-1185">Reference proteome</keyword>
<name>A0A5C3P1U1_9APHY</name>
<evidence type="ECO:0000313" key="4">
    <source>
        <dbReference type="Proteomes" id="UP000308197"/>
    </source>
</evidence>
<dbReference type="Proteomes" id="UP000308197">
    <property type="component" value="Unassembled WGS sequence"/>
</dbReference>
<feature type="compositionally biased region" description="Basic residues" evidence="2">
    <location>
        <begin position="1"/>
        <end position="18"/>
    </location>
</feature>
<reference evidence="3 4" key="1">
    <citation type="journal article" date="2019" name="Nat. Ecol. Evol.">
        <title>Megaphylogeny resolves global patterns of mushroom evolution.</title>
        <authorList>
            <person name="Varga T."/>
            <person name="Krizsan K."/>
            <person name="Foldi C."/>
            <person name="Dima B."/>
            <person name="Sanchez-Garcia M."/>
            <person name="Sanchez-Ramirez S."/>
            <person name="Szollosi G.J."/>
            <person name="Szarkandi J.G."/>
            <person name="Papp V."/>
            <person name="Albert L."/>
            <person name="Andreopoulos W."/>
            <person name="Angelini C."/>
            <person name="Antonin V."/>
            <person name="Barry K.W."/>
            <person name="Bougher N.L."/>
            <person name="Buchanan P."/>
            <person name="Buyck B."/>
            <person name="Bense V."/>
            <person name="Catcheside P."/>
            <person name="Chovatia M."/>
            <person name="Cooper J."/>
            <person name="Damon W."/>
            <person name="Desjardin D."/>
            <person name="Finy P."/>
            <person name="Geml J."/>
            <person name="Haridas S."/>
            <person name="Hughes K."/>
            <person name="Justo A."/>
            <person name="Karasinski D."/>
            <person name="Kautmanova I."/>
            <person name="Kiss B."/>
            <person name="Kocsube S."/>
            <person name="Kotiranta H."/>
            <person name="LaButti K.M."/>
            <person name="Lechner B.E."/>
            <person name="Liimatainen K."/>
            <person name="Lipzen A."/>
            <person name="Lukacs Z."/>
            <person name="Mihaltcheva S."/>
            <person name="Morgado L.N."/>
            <person name="Niskanen T."/>
            <person name="Noordeloos M.E."/>
            <person name="Ohm R.A."/>
            <person name="Ortiz-Santana B."/>
            <person name="Ovrebo C."/>
            <person name="Racz N."/>
            <person name="Riley R."/>
            <person name="Savchenko A."/>
            <person name="Shiryaev A."/>
            <person name="Soop K."/>
            <person name="Spirin V."/>
            <person name="Szebenyi C."/>
            <person name="Tomsovsky M."/>
            <person name="Tulloss R.E."/>
            <person name="Uehling J."/>
            <person name="Grigoriev I.V."/>
            <person name="Vagvolgyi C."/>
            <person name="Papp T."/>
            <person name="Martin F.M."/>
            <person name="Miettinen O."/>
            <person name="Hibbett D.S."/>
            <person name="Nagy L.G."/>
        </authorList>
    </citation>
    <scope>NUCLEOTIDE SEQUENCE [LARGE SCALE GENOMIC DNA]</scope>
    <source>
        <strain evidence="3 4">HHB13444</strain>
    </source>
</reference>
<dbReference type="AlphaFoldDB" id="A0A5C3P1U1"/>
<evidence type="ECO:0000256" key="2">
    <source>
        <dbReference type="SAM" id="MobiDB-lite"/>
    </source>
</evidence>
<feature type="compositionally biased region" description="Polar residues" evidence="2">
    <location>
        <begin position="46"/>
        <end position="57"/>
    </location>
</feature>
<dbReference type="STRING" id="1314778.A0A5C3P1U1"/>
<evidence type="ECO:0000256" key="1">
    <source>
        <dbReference type="SAM" id="Coils"/>
    </source>
</evidence>
<dbReference type="EMBL" id="ML211959">
    <property type="protein sequence ID" value="TFK79693.1"/>
    <property type="molecule type" value="Genomic_DNA"/>
</dbReference>
<accession>A0A5C3P1U1</accession>